<reference evidence="1" key="1">
    <citation type="submission" date="2021-01" db="EMBL/GenBank/DDBJ databases">
        <title>Whole genome shotgun sequence of Virgisporangium ochraceum NBRC 16418.</title>
        <authorList>
            <person name="Komaki H."/>
            <person name="Tamura T."/>
        </authorList>
    </citation>
    <scope>NUCLEOTIDE SEQUENCE</scope>
    <source>
        <strain evidence="1">NBRC 16418</strain>
    </source>
</reference>
<dbReference type="EMBL" id="BOPH01000088">
    <property type="protein sequence ID" value="GIJ71452.1"/>
    <property type="molecule type" value="Genomic_DNA"/>
</dbReference>
<keyword evidence="2" id="KW-1185">Reference proteome</keyword>
<gene>
    <name evidence="1" type="ORF">Voc01_063690</name>
</gene>
<dbReference type="AlphaFoldDB" id="A0A8J3ZYZ1"/>
<dbReference type="Proteomes" id="UP000635606">
    <property type="component" value="Unassembled WGS sequence"/>
</dbReference>
<evidence type="ECO:0000313" key="1">
    <source>
        <dbReference type="EMBL" id="GIJ71452.1"/>
    </source>
</evidence>
<accession>A0A8J3ZYZ1</accession>
<protein>
    <submittedName>
        <fullName evidence="1">Uncharacterized protein</fullName>
    </submittedName>
</protein>
<dbReference type="RefSeq" id="WP_203931321.1">
    <property type="nucleotide sequence ID" value="NZ_BOPH01000088.1"/>
</dbReference>
<proteinExistence type="predicted"/>
<comment type="caution">
    <text evidence="1">The sequence shown here is derived from an EMBL/GenBank/DDBJ whole genome shotgun (WGS) entry which is preliminary data.</text>
</comment>
<sequence length="154" mass="17165">MPGPSAKYVERAGQFGRAVEIGAQALSGHPEDGDMIEFGEELTELMQQPPQTLAGLRHLETAFFTYWNEATGPHVDRFWEQVAAEGLPFERKDVLGDVLRRGRISNAGEHEVVVDHLVVAEQEGRITADEAARLSTYIGHYENRASRRTRHSAP</sequence>
<name>A0A8J3ZYZ1_9ACTN</name>
<evidence type="ECO:0000313" key="2">
    <source>
        <dbReference type="Proteomes" id="UP000635606"/>
    </source>
</evidence>
<organism evidence="1 2">
    <name type="scientific">Virgisporangium ochraceum</name>
    <dbReference type="NCBI Taxonomy" id="65505"/>
    <lineage>
        <taxon>Bacteria</taxon>
        <taxon>Bacillati</taxon>
        <taxon>Actinomycetota</taxon>
        <taxon>Actinomycetes</taxon>
        <taxon>Micromonosporales</taxon>
        <taxon>Micromonosporaceae</taxon>
        <taxon>Virgisporangium</taxon>
    </lineage>
</organism>